<name>A0A9D1DI33_9FIRM</name>
<protein>
    <submittedName>
        <fullName evidence="2">VWA domain-containing protein</fullName>
    </submittedName>
</protein>
<accession>A0A9D1DI33</accession>
<dbReference type="InterPro" id="IPR036465">
    <property type="entry name" value="vWFA_dom_sf"/>
</dbReference>
<dbReference type="InterPro" id="IPR008912">
    <property type="entry name" value="Uncharacterised_CoxE"/>
</dbReference>
<evidence type="ECO:0000256" key="1">
    <source>
        <dbReference type="SAM" id="MobiDB-lite"/>
    </source>
</evidence>
<proteinExistence type="predicted"/>
<evidence type="ECO:0000313" key="3">
    <source>
        <dbReference type="Proteomes" id="UP000824239"/>
    </source>
</evidence>
<dbReference type="Proteomes" id="UP000824239">
    <property type="component" value="Unassembled WGS sequence"/>
</dbReference>
<dbReference type="Gene3D" id="3.40.50.410">
    <property type="entry name" value="von Willebrand factor, type A domain"/>
    <property type="match status" value="1"/>
</dbReference>
<dbReference type="PANTHER" id="PTHR39338">
    <property type="entry name" value="BLL5662 PROTEIN-RELATED"/>
    <property type="match status" value="1"/>
</dbReference>
<organism evidence="2 3">
    <name type="scientific">Candidatus Avoscillospira avicola</name>
    <dbReference type="NCBI Taxonomy" id="2840706"/>
    <lineage>
        <taxon>Bacteria</taxon>
        <taxon>Bacillati</taxon>
        <taxon>Bacillota</taxon>
        <taxon>Clostridia</taxon>
        <taxon>Eubacteriales</taxon>
        <taxon>Oscillospiraceae</taxon>
        <taxon>Oscillospiraceae incertae sedis</taxon>
        <taxon>Candidatus Avoscillospira</taxon>
    </lineage>
</organism>
<dbReference type="PANTHER" id="PTHR39338:SF5">
    <property type="entry name" value="BLR6139 PROTEIN"/>
    <property type="match status" value="1"/>
</dbReference>
<reference evidence="2" key="1">
    <citation type="submission" date="2020-10" db="EMBL/GenBank/DDBJ databases">
        <authorList>
            <person name="Gilroy R."/>
        </authorList>
    </citation>
    <scope>NUCLEOTIDE SEQUENCE</scope>
    <source>
        <strain evidence="2">ChiBcec15-4380</strain>
    </source>
</reference>
<reference evidence="2" key="2">
    <citation type="journal article" date="2021" name="PeerJ">
        <title>Extensive microbial diversity within the chicken gut microbiome revealed by metagenomics and culture.</title>
        <authorList>
            <person name="Gilroy R."/>
            <person name="Ravi A."/>
            <person name="Getino M."/>
            <person name="Pursley I."/>
            <person name="Horton D.L."/>
            <person name="Alikhan N.F."/>
            <person name="Baker D."/>
            <person name="Gharbi K."/>
            <person name="Hall N."/>
            <person name="Watson M."/>
            <person name="Adriaenssens E.M."/>
            <person name="Foster-Nyarko E."/>
            <person name="Jarju S."/>
            <person name="Secka A."/>
            <person name="Antonio M."/>
            <person name="Oren A."/>
            <person name="Chaudhuri R.R."/>
            <person name="La Ragione R."/>
            <person name="Hildebrand F."/>
            <person name="Pallen M.J."/>
        </authorList>
    </citation>
    <scope>NUCLEOTIDE SEQUENCE</scope>
    <source>
        <strain evidence="2">ChiBcec15-4380</strain>
    </source>
</reference>
<gene>
    <name evidence="2" type="ORF">IAA53_06910</name>
</gene>
<dbReference type="SUPFAM" id="SSF53300">
    <property type="entry name" value="vWA-like"/>
    <property type="match status" value="1"/>
</dbReference>
<dbReference type="AlphaFoldDB" id="A0A9D1DI33"/>
<dbReference type="Pfam" id="PF05762">
    <property type="entry name" value="VWA_CoxE"/>
    <property type="match status" value="1"/>
</dbReference>
<comment type="caution">
    <text evidence="2">The sequence shown here is derived from an EMBL/GenBank/DDBJ whole genome shotgun (WGS) entry which is preliminary data.</text>
</comment>
<dbReference type="EMBL" id="DVHE01000056">
    <property type="protein sequence ID" value="HIR50998.1"/>
    <property type="molecule type" value="Genomic_DNA"/>
</dbReference>
<feature type="region of interest" description="Disordered" evidence="1">
    <location>
        <begin position="81"/>
        <end position="103"/>
    </location>
</feature>
<sequence length="424" mass="48643">MDDPTVYLEKLSLFARMLRRDGLTVGVQETADASQILISLGFSDREQVKTALQTVFAKSREEQATFDRVFDGFFVSEETMRRQAQEQMQREQELEQGRREAEEDLQIRGEPMHLREDLKEVYAAMPEEERERLRQLMDRYKGNIDRHPDLYGNFIHSVFTRALLEQQMKLEDAGLGVEESDPELGLLYRDISQFRDVEIPRAITLISSITRQINGELTAKRQKKSHSGKLDFRRTIRRGLETGGSLYRLSFKRKPKRRKRLVILCDVSGSMMQFSEFALRFIQAMNQTADSSRVFLFSEELVEADAFSLQNMDLFRNYVRDSGLYGRGTDLGTALAQLLSRRPAVLGPAATLLILSDTKTIDLPRAVRSVLEAKRQAGRVVWMNPIPENKWPYLKSVQMVKELCQMIPCSTLSALAAACRKLVS</sequence>
<evidence type="ECO:0000313" key="2">
    <source>
        <dbReference type="EMBL" id="HIR50998.1"/>
    </source>
</evidence>